<protein>
    <submittedName>
        <fullName evidence="1">Carboxyvinyl-carboxyphosphonate phosphorylmutase</fullName>
    </submittedName>
</protein>
<organism evidence="1 2">
    <name type="scientific">Seminavis robusta</name>
    <dbReference type="NCBI Taxonomy" id="568900"/>
    <lineage>
        <taxon>Eukaryota</taxon>
        <taxon>Sar</taxon>
        <taxon>Stramenopiles</taxon>
        <taxon>Ochrophyta</taxon>
        <taxon>Bacillariophyta</taxon>
        <taxon>Bacillariophyceae</taxon>
        <taxon>Bacillariophycidae</taxon>
        <taxon>Naviculales</taxon>
        <taxon>Naviculaceae</taxon>
        <taxon>Seminavis</taxon>
    </lineage>
</organism>
<dbReference type="CDD" id="cd00377">
    <property type="entry name" value="ICL_PEPM"/>
    <property type="match status" value="1"/>
</dbReference>
<evidence type="ECO:0000313" key="2">
    <source>
        <dbReference type="Proteomes" id="UP001153069"/>
    </source>
</evidence>
<sequence length="317" mass="34061">MVSALTAPAQQLRELIAQSRDRAILLPGVHDALSAKIFQQQSAECLFLSGFGVSASFLGAPDAGILTLCEMEDTARRVVNAVEGKIPVLVDGDTGYGGCSNMRRAIRGLARAGAAAISIEDQIFPKKCTYSAGENGAAVVSRSASIARIKTALAAAKEAYEQDGNDVLIIARSDCRASEGLEQAISRCLEYEELGADIVYAENLQSPEEYQTLRGSLAPTTPTILAQVQLNDPNSEQRLYSLEEVHQLGYNLALFGVTALQATVHALQETASAMRRHQGILPGSNDNQSPSLSSFSNLKTVVGFPELEDFEREYFCE</sequence>
<dbReference type="SUPFAM" id="SSF51621">
    <property type="entry name" value="Phosphoenolpyruvate/pyruvate domain"/>
    <property type="match status" value="1"/>
</dbReference>
<proteinExistence type="predicted"/>
<dbReference type="PANTHER" id="PTHR42905:SF2">
    <property type="entry name" value="PHOSPHOENOLPYRUVATE CARBOXYLASE FAMILY PROTEIN"/>
    <property type="match status" value="1"/>
</dbReference>
<comment type="caution">
    <text evidence="1">The sequence shown here is derived from an EMBL/GenBank/DDBJ whole genome shotgun (WGS) entry which is preliminary data.</text>
</comment>
<dbReference type="PANTHER" id="PTHR42905">
    <property type="entry name" value="PHOSPHOENOLPYRUVATE CARBOXYLASE"/>
    <property type="match status" value="1"/>
</dbReference>
<dbReference type="InterPro" id="IPR040442">
    <property type="entry name" value="Pyrv_kinase-like_dom_sf"/>
</dbReference>
<dbReference type="Gene3D" id="3.20.20.60">
    <property type="entry name" value="Phosphoenolpyruvate-binding domains"/>
    <property type="match status" value="1"/>
</dbReference>
<dbReference type="InterPro" id="IPR015813">
    <property type="entry name" value="Pyrv/PenolPyrv_kinase-like_dom"/>
</dbReference>
<gene>
    <name evidence="1" type="ORF">SEMRO_89_G046820.1</name>
</gene>
<dbReference type="Pfam" id="PF13714">
    <property type="entry name" value="PEP_mutase"/>
    <property type="match status" value="1"/>
</dbReference>
<accession>A0A9N8DD91</accession>
<keyword evidence="2" id="KW-1185">Reference proteome</keyword>
<dbReference type="EMBL" id="CAICTM010000088">
    <property type="protein sequence ID" value="CAB9500662.1"/>
    <property type="molecule type" value="Genomic_DNA"/>
</dbReference>
<dbReference type="GO" id="GO:0003824">
    <property type="term" value="F:catalytic activity"/>
    <property type="evidence" value="ECO:0007669"/>
    <property type="project" value="InterPro"/>
</dbReference>
<evidence type="ECO:0000313" key="1">
    <source>
        <dbReference type="EMBL" id="CAB9500662.1"/>
    </source>
</evidence>
<dbReference type="InterPro" id="IPR039556">
    <property type="entry name" value="ICL/PEPM"/>
</dbReference>
<dbReference type="OrthoDB" id="1923844at2759"/>
<reference evidence="1" key="1">
    <citation type="submission" date="2020-06" db="EMBL/GenBank/DDBJ databases">
        <authorList>
            <consortium name="Plant Systems Biology data submission"/>
        </authorList>
    </citation>
    <scope>NUCLEOTIDE SEQUENCE</scope>
    <source>
        <strain evidence="1">D6</strain>
    </source>
</reference>
<name>A0A9N8DD91_9STRA</name>
<dbReference type="Proteomes" id="UP001153069">
    <property type="component" value="Unassembled WGS sequence"/>
</dbReference>
<dbReference type="AlphaFoldDB" id="A0A9N8DD91"/>